<evidence type="ECO:0000256" key="1">
    <source>
        <dbReference type="ARBA" id="ARBA00004611"/>
    </source>
</evidence>
<protein>
    <submittedName>
        <fullName evidence="7">Uncharacterized protein</fullName>
    </submittedName>
</protein>
<evidence type="ECO:0000313" key="7">
    <source>
        <dbReference type="Ensembl" id="ENSSCAP00000017465.1"/>
    </source>
</evidence>
<dbReference type="GeneTree" id="ENSGT00940000168830"/>
<dbReference type="Gene3D" id="3.30.470.20">
    <property type="entry name" value="ATP-grasp fold, B domain"/>
    <property type="match status" value="1"/>
</dbReference>
<dbReference type="GO" id="GO:0070736">
    <property type="term" value="F:protein-glycine ligase activity, initiating"/>
    <property type="evidence" value="ECO:0007669"/>
    <property type="project" value="TreeGrafter"/>
</dbReference>
<reference evidence="7" key="2">
    <citation type="submission" date="2025-09" db="UniProtKB">
        <authorList>
            <consortium name="Ensembl"/>
        </authorList>
    </citation>
    <scope>IDENTIFICATION</scope>
</reference>
<proteinExistence type="predicted"/>
<dbReference type="GO" id="GO:0015630">
    <property type="term" value="C:microtubule cytoskeleton"/>
    <property type="evidence" value="ECO:0007669"/>
    <property type="project" value="TreeGrafter"/>
</dbReference>
<dbReference type="InterPro" id="IPR051437">
    <property type="entry name" value="TTLL_monoglycylase"/>
</dbReference>
<organism evidence="7 8">
    <name type="scientific">Serinus canaria</name>
    <name type="common">Island canary</name>
    <name type="synonym">Fringilla canaria</name>
    <dbReference type="NCBI Taxonomy" id="9135"/>
    <lineage>
        <taxon>Eukaryota</taxon>
        <taxon>Metazoa</taxon>
        <taxon>Chordata</taxon>
        <taxon>Craniata</taxon>
        <taxon>Vertebrata</taxon>
        <taxon>Euteleostomi</taxon>
        <taxon>Archelosauria</taxon>
        <taxon>Archosauria</taxon>
        <taxon>Dinosauria</taxon>
        <taxon>Saurischia</taxon>
        <taxon>Theropoda</taxon>
        <taxon>Coelurosauria</taxon>
        <taxon>Aves</taxon>
        <taxon>Neognathae</taxon>
        <taxon>Neoaves</taxon>
        <taxon>Telluraves</taxon>
        <taxon>Australaves</taxon>
        <taxon>Passeriformes</taxon>
        <taxon>Passeroidea</taxon>
        <taxon>Fringillidae</taxon>
        <taxon>Carduelinae</taxon>
        <taxon>Serinus</taxon>
    </lineage>
</organism>
<evidence type="ECO:0000256" key="6">
    <source>
        <dbReference type="ARBA" id="ARBA00048944"/>
    </source>
</evidence>
<comment type="subcellular location">
    <subcellularLocation>
        <location evidence="1">Cytoplasm</location>
        <location evidence="1">Cytoskeleton</location>
        <location evidence="1">Flagellum axoneme</location>
    </subcellularLocation>
</comment>
<keyword evidence="3" id="KW-0436">Ligase</keyword>
<evidence type="ECO:0000256" key="4">
    <source>
        <dbReference type="ARBA" id="ARBA00022741"/>
    </source>
</evidence>
<name>A0A8C9UFS2_SERCA</name>
<dbReference type="Pfam" id="PF03133">
    <property type="entry name" value="TTL"/>
    <property type="match status" value="1"/>
</dbReference>
<keyword evidence="2" id="KW-0963">Cytoplasm</keyword>
<evidence type="ECO:0000313" key="8">
    <source>
        <dbReference type="Proteomes" id="UP000694409"/>
    </source>
</evidence>
<accession>A0A8C9UFS2</accession>
<evidence type="ECO:0000256" key="2">
    <source>
        <dbReference type="ARBA" id="ARBA00022490"/>
    </source>
</evidence>
<comment type="catalytic activity">
    <reaction evidence="6">
        <text>L-glutamyl-[protein] + glycine + ATP = glycyl-L-glutamyl-[protein] + ADP + phosphate + H(+)</text>
        <dbReference type="Rhea" id="RHEA:67180"/>
        <dbReference type="Rhea" id="RHEA-COMP:10208"/>
        <dbReference type="Rhea" id="RHEA-COMP:17207"/>
        <dbReference type="ChEBI" id="CHEBI:15378"/>
        <dbReference type="ChEBI" id="CHEBI:29973"/>
        <dbReference type="ChEBI" id="CHEBI:30616"/>
        <dbReference type="ChEBI" id="CHEBI:43474"/>
        <dbReference type="ChEBI" id="CHEBI:57305"/>
        <dbReference type="ChEBI" id="CHEBI:167890"/>
        <dbReference type="ChEBI" id="CHEBI:456216"/>
    </reaction>
    <physiologicalReaction direction="left-to-right" evidence="6">
        <dbReference type="Rhea" id="RHEA:67181"/>
    </physiologicalReaction>
</comment>
<dbReference type="AlphaFoldDB" id="A0A8C9UFS2"/>
<keyword evidence="8" id="KW-1185">Reference proteome</keyword>
<reference evidence="7" key="1">
    <citation type="submission" date="2025-08" db="UniProtKB">
        <authorList>
            <consortium name="Ensembl"/>
        </authorList>
    </citation>
    <scope>IDENTIFICATION</scope>
</reference>
<evidence type="ECO:0000256" key="5">
    <source>
        <dbReference type="ARBA" id="ARBA00022840"/>
    </source>
</evidence>
<dbReference type="InterPro" id="IPR004344">
    <property type="entry name" value="TTL/TTLL_fam"/>
</dbReference>
<evidence type="ECO:0000256" key="3">
    <source>
        <dbReference type="ARBA" id="ARBA00022598"/>
    </source>
</evidence>
<dbReference type="PANTHER" id="PTHR45870:SF2">
    <property type="entry name" value="TUBULIN MONOGLYCYLASE TTLL3"/>
    <property type="match status" value="1"/>
</dbReference>
<keyword evidence="5" id="KW-0067">ATP-binding</keyword>
<dbReference type="Proteomes" id="UP000694409">
    <property type="component" value="Unassembled WGS sequence"/>
</dbReference>
<dbReference type="Ensembl" id="ENSSCAT00000019556.1">
    <property type="protein sequence ID" value="ENSSCAP00000017465.1"/>
    <property type="gene ID" value="ENSSCAG00000012688.1"/>
</dbReference>
<dbReference type="PANTHER" id="PTHR45870">
    <property type="entry name" value="TUBULIN MONOGLYCYLASE TTLL3"/>
    <property type="match status" value="1"/>
</dbReference>
<keyword evidence="4" id="KW-0547">Nucleotide-binding</keyword>
<dbReference type="GO" id="GO:0005524">
    <property type="term" value="F:ATP binding"/>
    <property type="evidence" value="ECO:0007669"/>
    <property type="project" value="UniProtKB-KW"/>
</dbReference>
<dbReference type="PROSITE" id="PS51221">
    <property type="entry name" value="TTL"/>
    <property type="match status" value="1"/>
</dbReference>
<sequence length="144" mass="15959">MARAAIRAPVAQQSRAGAGVGRLSSLLSRRRRRSSQCTAPTPSSAGCCAPGAGSSLATKANSIVCTTRLEEVLELVQSCASPPEGVCEWVVQKYVERPLTIFNTKFDIRQWFVVTDWKPLTAWFYQDCYLRFCSRPFSLCHLEP</sequence>